<keyword evidence="3" id="KW-1185">Reference proteome</keyword>
<dbReference type="OrthoDB" id="39654at10239"/>
<evidence type="ECO:0000313" key="3">
    <source>
        <dbReference type="Proteomes" id="UP000207582"/>
    </source>
</evidence>
<organism evidence="1 3">
    <name type="scientific">Trichoplusia ni single nucleopolyhedrovirus</name>
    <dbReference type="NCBI Taxonomy" id="332054"/>
    <lineage>
        <taxon>Viruses</taxon>
        <taxon>Viruses incertae sedis</taxon>
        <taxon>Naldaviricetes</taxon>
        <taxon>Lefavirales</taxon>
        <taxon>Baculoviridae</taxon>
        <taxon>Alphabaculovirus</taxon>
        <taxon>Alphabaculovirus trini</taxon>
    </lineage>
</organism>
<dbReference type="EMBL" id="MH577296">
    <property type="protein sequence ID" value="QBI90256.1"/>
    <property type="molecule type" value="Genomic_DNA"/>
</dbReference>
<dbReference type="KEGG" id="vg:5142014"/>
<proteinExistence type="predicted"/>
<evidence type="ECO:0000313" key="2">
    <source>
        <dbReference type="EMBL" id="QBI90256.1"/>
    </source>
</evidence>
<reference evidence="1 3" key="1">
    <citation type="journal article" date="2005" name="Virology">
        <title>Sequence analysis of the complete genome of Trichoplusia ni single nucleopolyhedrovirus and the identification of a baculoviral photolyase gene.</title>
        <authorList>
            <person name="Willis L.G."/>
            <person name="Seipp R."/>
            <person name="Siepp R."/>
            <person name="Stewart T.M."/>
            <person name="Erlandson M.A."/>
            <person name="Theilmann D.A."/>
        </authorList>
    </citation>
    <scope>NUCLEOTIDE SEQUENCE [LARGE SCALE GENOMIC DNA]</scope>
</reference>
<accession>Q462D3</accession>
<evidence type="ECO:0008006" key="4">
    <source>
        <dbReference type="Google" id="ProtNLM"/>
    </source>
</evidence>
<sequence length="62" mass="7558">MISNIMKTRYSNCVICKKMVYVYKKYTKSLSAQIFFDNYRAIYRQSIGFLCRQCYRLHVIKK</sequence>
<dbReference type="Proteomes" id="UP000207582">
    <property type="component" value="Segment"/>
</dbReference>
<name>Q462D3_9ABAC</name>
<reference evidence="2" key="2">
    <citation type="submission" date="2018-07" db="EMBL/GenBank/DDBJ databases">
        <title>A new Alphabaculovirus highly virulent isolated from Trichoplusia ni (TnSNPV).</title>
        <authorList>
            <person name="Bivian-Hernandez M.D.L.A."/>
            <person name="Del Rincon-Castro M.C."/>
            <person name="Ibarra J.E."/>
        </authorList>
    </citation>
    <scope>NUCLEOTIDE SEQUENCE</scope>
    <source>
        <strain evidence="2">LBIV-4</strain>
    </source>
</reference>
<dbReference type="GeneID" id="5142014"/>
<dbReference type="RefSeq" id="YP_308922.1">
    <property type="nucleotide sequence ID" value="NC_007383.1"/>
</dbReference>
<evidence type="ECO:0000313" key="1">
    <source>
        <dbReference type="EMBL" id="AAZ67403.1"/>
    </source>
</evidence>
<protein>
    <recommendedName>
        <fullName evidence="4">Ac43</fullName>
    </recommendedName>
</protein>
<dbReference type="EMBL" id="DQ017380">
    <property type="protein sequence ID" value="AAZ67403.1"/>
    <property type="molecule type" value="Genomic_DNA"/>
</dbReference>